<evidence type="ECO:0000313" key="10">
    <source>
        <dbReference type="Proteomes" id="UP000247811"/>
    </source>
</evidence>
<evidence type="ECO:0000256" key="2">
    <source>
        <dbReference type="ARBA" id="ARBA00022475"/>
    </source>
</evidence>
<evidence type="ECO:0000256" key="4">
    <source>
        <dbReference type="ARBA" id="ARBA00022989"/>
    </source>
</evidence>
<feature type="domain" description="SHOCT" evidence="8">
    <location>
        <begin position="7"/>
        <end position="32"/>
    </location>
</feature>
<name>A0A318HCC3_9BURK</name>
<dbReference type="Pfam" id="PF04024">
    <property type="entry name" value="PspC"/>
    <property type="match status" value="1"/>
</dbReference>
<evidence type="ECO:0000259" key="7">
    <source>
        <dbReference type="Pfam" id="PF04024"/>
    </source>
</evidence>
<dbReference type="EMBL" id="QJJS01000002">
    <property type="protein sequence ID" value="PXW98615.1"/>
    <property type="molecule type" value="Genomic_DNA"/>
</dbReference>
<reference evidence="9 10" key="1">
    <citation type="submission" date="2018-05" db="EMBL/GenBank/DDBJ databases">
        <title>Genomic Encyclopedia of Type Strains, Phase IV (KMG-IV): sequencing the most valuable type-strain genomes for metagenomic binning, comparative biology and taxonomic classification.</title>
        <authorList>
            <person name="Goeker M."/>
        </authorList>
    </citation>
    <scope>NUCLEOTIDE SEQUENCE [LARGE SCALE GENOMIC DNA]</scope>
    <source>
        <strain evidence="9 10">DSM 566</strain>
    </source>
</reference>
<dbReference type="PANTHER" id="PTHR33885:SF3">
    <property type="entry name" value="PHAGE SHOCK PROTEIN C"/>
    <property type="match status" value="1"/>
</dbReference>
<dbReference type="InterPro" id="IPR007168">
    <property type="entry name" value="Phageshock_PspC_N"/>
</dbReference>
<feature type="domain" description="Phage shock protein PspC N-terminal" evidence="7">
    <location>
        <begin position="47"/>
        <end position="103"/>
    </location>
</feature>
<protein>
    <submittedName>
        <fullName evidence="9">Phage shock protein C (PspC) family protein</fullName>
    </submittedName>
</protein>
<sequence>MSLADDLLKLEQLRERGVLDPEEFELAKRRILEAPAAPPAAVGVVNRFRRSLDDRWVAGVCGGLARLTGAQAWIWRLCFALLFLFAGTGVLLYLLLWIFVPEEDTSSTPVPFSAR</sequence>
<comment type="caution">
    <text evidence="9">The sequence shown here is derived from an EMBL/GenBank/DDBJ whole genome shotgun (WGS) entry which is preliminary data.</text>
</comment>
<dbReference type="InterPro" id="IPR018649">
    <property type="entry name" value="SHOCT"/>
</dbReference>
<evidence type="ECO:0000256" key="1">
    <source>
        <dbReference type="ARBA" id="ARBA00004162"/>
    </source>
</evidence>
<keyword evidence="2" id="KW-1003">Cell membrane</keyword>
<proteinExistence type="predicted"/>
<accession>A0A318HCC3</accession>
<dbReference type="RefSeq" id="WP_110399259.1">
    <property type="nucleotide sequence ID" value="NZ_QJJS01000002.1"/>
</dbReference>
<evidence type="ECO:0000256" key="3">
    <source>
        <dbReference type="ARBA" id="ARBA00022692"/>
    </source>
</evidence>
<dbReference type="PANTHER" id="PTHR33885">
    <property type="entry name" value="PHAGE SHOCK PROTEIN C"/>
    <property type="match status" value="1"/>
</dbReference>
<keyword evidence="4 6" id="KW-1133">Transmembrane helix</keyword>
<evidence type="ECO:0000256" key="5">
    <source>
        <dbReference type="ARBA" id="ARBA00023136"/>
    </source>
</evidence>
<dbReference type="OrthoDB" id="9154309at2"/>
<keyword evidence="5 6" id="KW-0472">Membrane</keyword>
<evidence type="ECO:0000313" key="9">
    <source>
        <dbReference type="EMBL" id="PXW98615.1"/>
    </source>
</evidence>
<organism evidence="9 10">
    <name type="scientific">Sphaerotilus hippei</name>
    <dbReference type="NCBI Taxonomy" id="744406"/>
    <lineage>
        <taxon>Bacteria</taxon>
        <taxon>Pseudomonadati</taxon>
        <taxon>Pseudomonadota</taxon>
        <taxon>Betaproteobacteria</taxon>
        <taxon>Burkholderiales</taxon>
        <taxon>Sphaerotilaceae</taxon>
        <taxon>Sphaerotilus</taxon>
    </lineage>
</organism>
<gene>
    <name evidence="9" type="ORF">C7444_10293</name>
</gene>
<dbReference type="InterPro" id="IPR052027">
    <property type="entry name" value="PspC"/>
</dbReference>
<evidence type="ECO:0000256" key="6">
    <source>
        <dbReference type="SAM" id="Phobius"/>
    </source>
</evidence>
<evidence type="ECO:0000259" key="8">
    <source>
        <dbReference type="Pfam" id="PF09851"/>
    </source>
</evidence>
<dbReference type="GO" id="GO:0005886">
    <property type="term" value="C:plasma membrane"/>
    <property type="evidence" value="ECO:0007669"/>
    <property type="project" value="UniProtKB-SubCell"/>
</dbReference>
<keyword evidence="10" id="KW-1185">Reference proteome</keyword>
<dbReference type="Pfam" id="PF09851">
    <property type="entry name" value="SHOCT"/>
    <property type="match status" value="1"/>
</dbReference>
<keyword evidence="3 6" id="KW-0812">Transmembrane</keyword>
<dbReference type="Proteomes" id="UP000247811">
    <property type="component" value="Unassembled WGS sequence"/>
</dbReference>
<dbReference type="AlphaFoldDB" id="A0A318HCC3"/>
<comment type="subcellular location">
    <subcellularLocation>
        <location evidence="1">Cell membrane</location>
        <topology evidence="1">Single-pass membrane protein</topology>
    </subcellularLocation>
</comment>
<feature type="transmembrane region" description="Helical" evidence="6">
    <location>
        <begin position="73"/>
        <end position="100"/>
    </location>
</feature>